<evidence type="ECO:0000256" key="1">
    <source>
        <dbReference type="ARBA" id="ARBA00004141"/>
    </source>
</evidence>
<accession>A0A3N4GIX2</accession>
<dbReference type="PANTHER" id="PTHR47891:SF1">
    <property type="entry name" value="CORA-MAGNESIUM AND COBALT TRANSPORTER"/>
    <property type="match status" value="1"/>
</dbReference>
<dbReference type="GO" id="GO:0046873">
    <property type="term" value="F:metal ion transmembrane transporter activity"/>
    <property type="evidence" value="ECO:0007669"/>
    <property type="project" value="InterPro"/>
</dbReference>
<evidence type="ECO:0000256" key="4">
    <source>
        <dbReference type="ARBA" id="ARBA00022989"/>
    </source>
</evidence>
<dbReference type="OrthoDB" id="9803416at2"/>
<evidence type="ECO:0000313" key="8">
    <source>
        <dbReference type="Proteomes" id="UP000273977"/>
    </source>
</evidence>
<keyword evidence="5 6" id="KW-0472">Membrane</keyword>
<evidence type="ECO:0000256" key="5">
    <source>
        <dbReference type="ARBA" id="ARBA00023136"/>
    </source>
</evidence>
<dbReference type="RefSeq" id="WP_123780015.1">
    <property type="nucleotide sequence ID" value="NZ_RKMG01000014.1"/>
</dbReference>
<dbReference type="InterPro" id="IPR047199">
    <property type="entry name" value="CorA-like"/>
</dbReference>
<organism evidence="7 8">
    <name type="scientific">Aerococcus agrisoli</name>
    <dbReference type="NCBI Taxonomy" id="2487350"/>
    <lineage>
        <taxon>Bacteria</taxon>
        <taxon>Bacillati</taxon>
        <taxon>Bacillota</taxon>
        <taxon>Bacilli</taxon>
        <taxon>Lactobacillales</taxon>
        <taxon>Aerococcaceae</taxon>
        <taxon>Aerococcus</taxon>
    </lineage>
</organism>
<gene>
    <name evidence="7" type="ORF">EF384_05400</name>
</gene>
<dbReference type="SUPFAM" id="SSF143865">
    <property type="entry name" value="CorA soluble domain-like"/>
    <property type="match status" value="1"/>
</dbReference>
<dbReference type="CDD" id="cd12827">
    <property type="entry name" value="EcCorA_ZntB-like_u2"/>
    <property type="match status" value="1"/>
</dbReference>
<dbReference type="Proteomes" id="UP000273977">
    <property type="component" value="Unassembled WGS sequence"/>
</dbReference>
<comment type="similarity">
    <text evidence="2">Belongs to the CorA metal ion transporter (MIT) (TC 1.A.35) family.</text>
</comment>
<dbReference type="SUPFAM" id="SSF144083">
    <property type="entry name" value="Magnesium transport protein CorA, transmembrane region"/>
    <property type="match status" value="1"/>
</dbReference>
<feature type="transmembrane region" description="Helical" evidence="6">
    <location>
        <begin position="268"/>
        <end position="287"/>
    </location>
</feature>
<keyword evidence="3 6" id="KW-0812">Transmembrane</keyword>
<feature type="transmembrane region" description="Helical" evidence="6">
    <location>
        <begin position="299"/>
        <end position="318"/>
    </location>
</feature>
<comment type="caution">
    <text evidence="7">The sequence shown here is derived from an EMBL/GenBank/DDBJ whole genome shotgun (WGS) entry which is preliminary data.</text>
</comment>
<dbReference type="EMBL" id="RKMG01000014">
    <property type="protein sequence ID" value="RPA60516.1"/>
    <property type="molecule type" value="Genomic_DNA"/>
</dbReference>
<reference evidence="7 8" key="1">
    <citation type="submission" date="2018-11" db="EMBL/GenBank/DDBJ databases">
        <title>Aerococcus sp. SJQ22, whole genome shotgun sequence.</title>
        <authorList>
            <person name="Sun L."/>
            <person name="Gao X."/>
            <person name="Chen W."/>
            <person name="Huang K."/>
        </authorList>
    </citation>
    <scope>NUCLEOTIDE SEQUENCE [LARGE SCALE GENOMIC DNA]</scope>
    <source>
        <strain evidence="7 8">SJQ22</strain>
    </source>
</reference>
<dbReference type="PANTHER" id="PTHR47891">
    <property type="entry name" value="TRANSPORTER-RELATED"/>
    <property type="match status" value="1"/>
</dbReference>
<dbReference type="InterPro" id="IPR045863">
    <property type="entry name" value="CorA_TM1_TM2"/>
</dbReference>
<dbReference type="Gene3D" id="3.30.460.20">
    <property type="entry name" value="CorA soluble domain-like"/>
    <property type="match status" value="1"/>
</dbReference>
<evidence type="ECO:0000256" key="3">
    <source>
        <dbReference type="ARBA" id="ARBA00022692"/>
    </source>
</evidence>
<dbReference type="Gene3D" id="1.20.58.340">
    <property type="entry name" value="Magnesium transport protein CorA, transmembrane region"/>
    <property type="match status" value="2"/>
</dbReference>
<protein>
    <submittedName>
        <fullName evidence="7">Magnesium transporter CorA family protein</fullName>
    </submittedName>
</protein>
<proteinExistence type="inferred from homology"/>
<dbReference type="Pfam" id="PF01544">
    <property type="entry name" value="CorA"/>
    <property type="match status" value="1"/>
</dbReference>
<keyword evidence="4 6" id="KW-1133">Transmembrane helix</keyword>
<sequence length="322" mass="37516">MVHQEEIILEKDDQYQDDITQKADKFVWLHYENPDRDEVNEVLNHYHLPAHFGEYLFDKFETSWIEYYHNEEGELFTYIILQYPFERESEPDAVFHTAPLVIVMSKDLVLTFVTHINMPFMLEIKNKHVPSGFPISSSYAFVMYMFFEVAQAYIEASSELHATIRKAEEEGRHSTKNTASYALIDVNRSLVYMSTAVGDNRDTLAGINRYFTHNENNTYYHERVLNRVQIEMHQAETMVKNNLALVEKLNDVLSNVISNNLNDVMSRLTIITIVMTVPTITAGLWGMNVALPFEDNLHGFSIVVIGTLILSMLVYYMFKKWQ</sequence>
<evidence type="ECO:0000313" key="7">
    <source>
        <dbReference type="EMBL" id="RPA60516.1"/>
    </source>
</evidence>
<dbReference type="AlphaFoldDB" id="A0A3N4GIX2"/>
<keyword evidence="8" id="KW-1185">Reference proteome</keyword>
<evidence type="ECO:0000256" key="6">
    <source>
        <dbReference type="SAM" id="Phobius"/>
    </source>
</evidence>
<evidence type="ECO:0000256" key="2">
    <source>
        <dbReference type="ARBA" id="ARBA00009765"/>
    </source>
</evidence>
<dbReference type="InterPro" id="IPR045861">
    <property type="entry name" value="CorA_cytoplasmic_dom"/>
</dbReference>
<comment type="subcellular location">
    <subcellularLocation>
        <location evidence="1">Membrane</location>
        <topology evidence="1">Multi-pass membrane protein</topology>
    </subcellularLocation>
</comment>
<name>A0A3N4GIX2_9LACT</name>
<dbReference type="InterPro" id="IPR002523">
    <property type="entry name" value="MgTranspt_CorA/ZnTranspt_ZntB"/>
</dbReference>
<dbReference type="GO" id="GO:0016020">
    <property type="term" value="C:membrane"/>
    <property type="evidence" value="ECO:0007669"/>
    <property type="project" value="UniProtKB-SubCell"/>
</dbReference>